<gene>
    <name evidence="1" type="ORF">Ani05nite_50620</name>
</gene>
<name>A0A919MRE7_9ACTN</name>
<organism evidence="1 2">
    <name type="scientific">Actinoplanes nipponensis</name>
    <dbReference type="NCBI Taxonomy" id="135950"/>
    <lineage>
        <taxon>Bacteria</taxon>
        <taxon>Bacillati</taxon>
        <taxon>Actinomycetota</taxon>
        <taxon>Actinomycetes</taxon>
        <taxon>Micromonosporales</taxon>
        <taxon>Micromonosporaceae</taxon>
        <taxon>Actinoplanes</taxon>
    </lineage>
</organism>
<dbReference type="PANTHER" id="PTHR37816">
    <property type="entry name" value="YALI0E33011P"/>
    <property type="match status" value="1"/>
</dbReference>
<dbReference type="PANTHER" id="PTHR37816:SF3">
    <property type="entry name" value="MODULATES DNA TOPOLOGY"/>
    <property type="match status" value="1"/>
</dbReference>
<evidence type="ECO:0000313" key="2">
    <source>
        <dbReference type="Proteomes" id="UP000647172"/>
    </source>
</evidence>
<dbReference type="RefSeq" id="WP_203772155.1">
    <property type="nucleotide sequence ID" value="NZ_BAAAYJ010000099.1"/>
</dbReference>
<keyword evidence="2" id="KW-1185">Reference proteome</keyword>
<reference evidence="1" key="1">
    <citation type="submission" date="2021-01" db="EMBL/GenBank/DDBJ databases">
        <title>Whole genome shotgun sequence of Actinoplanes nipponensis NBRC 14063.</title>
        <authorList>
            <person name="Komaki H."/>
            <person name="Tamura T."/>
        </authorList>
    </citation>
    <scope>NUCLEOTIDE SEQUENCE</scope>
    <source>
        <strain evidence="1">NBRC 14063</strain>
    </source>
</reference>
<protein>
    <submittedName>
        <fullName evidence="1">Topology modulation protein</fullName>
    </submittedName>
</protein>
<dbReference type="Gene3D" id="3.40.50.300">
    <property type="entry name" value="P-loop containing nucleotide triphosphate hydrolases"/>
    <property type="match status" value="1"/>
</dbReference>
<accession>A0A919MRE7</accession>
<dbReference type="Proteomes" id="UP000647172">
    <property type="component" value="Unassembled WGS sequence"/>
</dbReference>
<dbReference type="InterPro" id="IPR027417">
    <property type="entry name" value="P-loop_NTPase"/>
</dbReference>
<dbReference type="SUPFAM" id="SSF52540">
    <property type="entry name" value="P-loop containing nucleoside triphosphate hydrolases"/>
    <property type="match status" value="1"/>
</dbReference>
<dbReference type="InterPro" id="IPR052922">
    <property type="entry name" value="Cytidylate_Kinase-2"/>
</dbReference>
<sequence>MQRIAVLGAGGAGKTVLARRLGHLLDLPVTHLDQLRYDPAWNVVPEETFTAAQRRLVAGDRWIVDGNSLASLDIRAARADTIIVLDPHPLVCLAGVLRRRLKYRGGQHADGVYDCITLDVLRYVLSYRRRHLPRVLACIQEHGSHAELIHLTSRRDANQLINRIRTDPGRGQP</sequence>
<proteinExistence type="predicted"/>
<evidence type="ECO:0000313" key="1">
    <source>
        <dbReference type="EMBL" id="GIE51528.1"/>
    </source>
</evidence>
<comment type="caution">
    <text evidence="1">The sequence shown here is derived from an EMBL/GenBank/DDBJ whole genome shotgun (WGS) entry which is preliminary data.</text>
</comment>
<dbReference type="AlphaFoldDB" id="A0A919MRE7"/>
<dbReference type="EMBL" id="BOMQ01000060">
    <property type="protein sequence ID" value="GIE51528.1"/>
    <property type="molecule type" value="Genomic_DNA"/>
</dbReference>